<dbReference type="Gene3D" id="3.30.160.100">
    <property type="entry name" value="Ribosome hibernation promotion factor-like"/>
    <property type="match status" value="1"/>
</dbReference>
<organism evidence="1 2">
    <name type="scientific">Methylomicrobium album BG8</name>
    <dbReference type="NCBI Taxonomy" id="686340"/>
    <lineage>
        <taxon>Bacteria</taxon>
        <taxon>Pseudomonadati</taxon>
        <taxon>Pseudomonadota</taxon>
        <taxon>Gammaproteobacteria</taxon>
        <taxon>Methylococcales</taxon>
        <taxon>Methylococcaceae</taxon>
        <taxon>Methylomicrobium</taxon>
    </lineage>
</organism>
<dbReference type="HOGENOM" id="CLU_112793_1_0_6"/>
<keyword evidence="2" id="KW-1185">Reference proteome</keyword>
<dbReference type="STRING" id="686340.Metal_0349"/>
<sequence>MQIPLQIIFRGIEPSEAVEARIREKVAKLDRFHSHIMSCRVAVESGHHHHHQGNLYHIRIDITTPGKEIVTSRERHENQAHEDVYVAIRDAFNAATRQLEDYVRMQRGEVKNHSAQAG</sequence>
<dbReference type="eggNOG" id="COG1544">
    <property type="taxonomic scope" value="Bacteria"/>
</dbReference>
<dbReference type="Pfam" id="PF02482">
    <property type="entry name" value="Ribosomal_S30AE"/>
    <property type="match status" value="1"/>
</dbReference>
<accession>H8GM11</accession>
<dbReference type="Proteomes" id="UP000005090">
    <property type="component" value="Chromosome"/>
</dbReference>
<gene>
    <name evidence="1" type="ORF">Metal_0349</name>
</gene>
<dbReference type="InterPro" id="IPR003489">
    <property type="entry name" value="RHF/RaiA"/>
</dbReference>
<dbReference type="SUPFAM" id="SSF69754">
    <property type="entry name" value="Ribosome binding protein Y (YfiA homologue)"/>
    <property type="match status" value="1"/>
</dbReference>
<dbReference type="RefSeq" id="WP_005369012.1">
    <property type="nucleotide sequence ID" value="NZ_CM001475.1"/>
</dbReference>
<name>H8GM11_METAL</name>
<evidence type="ECO:0000313" key="2">
    <source>
        <dbReference type="Proteomes" id="UP000005090"/>
    </source>
</evidence>
<reference evidence="1 2" key="1">
    <citation type="journal article" date="2013" name="Genome Announc.">
        <title>Genome Sequence of the Obligate Gammaproteobacterial Methanotroph Methylomicrobium album Strain BG8.</title>
        <authorList>
            <person name="Kits K.D."/>
            <person name="Kalyuzhnaya M.G."/>
            <person name="Klotz M.G."/>
            <person name="Jetten M.S."/>
            <person name="Op den Camp H.J."/>
            <person name="Vuilleumier S."/>
            <person name="Bringel F."/>
            <person name="Dispirito A.A."/>
            <person name="Murrell J.C."/>
            <person name="Bruce D."/>
            <person name="Cheng J.F."/>
            <person name="Copeland A."/>
            <person name="Goodwin L."/>
            <person name="Hauser L."/>
            <person name="Lajus A."/>
            <person name="Land M.L."/>
            <person name="Lapidus A."/>
            <person name="Lucas S."/>
            <person name="Medigue C."/>
            <person name="Pitluck S."/>
            <person name="Woyke T."/>
            <person name="Zeytun A."/>
            <person name="Stein L.Y."/>
        </authorList>
    </citation>
    <scope>NUCLEOTIDE SEQUENCE [LARGE SCALE GENOMIC DNA]</scope>
    <source>
        <strain evidence="1 2">BG8</strain>
    </source>
</reference>
<dbReference type="InterPro" id="IPR036567">
    <property type="entry name" value="RHF-like"/>
</dbReference>
<protein>
    <submittedName>
        <fullName evidence="1">Ribosome-associated protein Y (PSrp-1)</fullName>
    </submittedName>
</protein>
<dbReference type="AlphaFoldDB" id="H8GM11"/>
<dbReference type="CDD" id="cd00552">
    <property type="entry name" value="RaiA"/>
    <property type="match status" value="1"/>
</dbReference>
<evidence type="ECO:0000313" key="1">
    <source>
        <dbReference type="EMBL" id="EIC28207.1"/>
    </source>
</evidence>
<proteinExistence type="predicted"/>
<dbReference type="EMBL" id="CM001475">
    <property type="protein sequence ID" value="EIC28207.1"/>
    <property type="molecule type" value="Genomic_DNA"/>
</dbReference>